<sequence length="81" mass="9111">MDSNVWKENRIAPLEYCSFERAAKLLNCECEDLIHWNKTGAISIAFEPKNLAGDLSVSFYENAADNIERYNLSGDAANLLI</sequence>
<proteinExistence type="predicted"/>
<reference evidence="1 2" key="1">
    <citation type="submission" date="2018-06" db="EMBL/GenBank/DDBJ databases">
        <authorList>
            <consortium name="Pathogen Informatics"/>
            <person name="Doyle S."/>
        </authorList>
    </citation>
    <scope>NUCLEOTIDE SEQUENCE [LARGE SCALE GENOMIC DNA]</scope>
    <source>
        <strain evidence="1 2">NCTC12123</strain>
    </source>
</reference>
<gene>
    <name evidence="1" type="ORF">NCTC12123_05819</name>
</gene>
<dbReference type="EMBL" id="UFYI01000007">
    <property type="protein sequence ID" value="STD26872.1"/>
    <property type="molecule type" value="Genomic_DNA"/>
</dbReference>
<dbReference type="RefSeq" id="WP_153251355.1">
    <property type="nucleotide sequence ID" value="NZ_CP011863.1"/>
</dbReference>
<dbReference type="AlphaFoldDB" id="A0A376FLN8"/>
<evidence type="ECO:0000313" key="1">
    <source>
        <dbReference type="EMBL" id="STD26872.1"/>
    </source>
</evidence>
<accession>A0A376FLN8</accession>
<name>A0A376FLN8_ENTAS</name>
<organism evidence="1 2">
    <name type="scientific">Enterobacter asburiae</name>
    <dbReference type="NCBI Taxonomy" id="61645"/>
    <lineage>
        <taxon>Bacteria</taxon>
        <taxon>Pseudomonadati</taxon>
        <taxon>Pseudomonadota</taxon>
        <taxon>Gammaproteobacteria</taxon>
        <taxon>Enterobacterales</taxon>
        <taxon>Enterobacteriaceae</taxon>
        <taxon>Enterobacter</taxon>
        <taxon>Enterobacter cloacae complex</taxon>
    </lineage>
</organism>
<protein>
    <submittedName>
        <fullName evidence="1">Uncharacterized protein</fullName>
    </submittedName>
</protein>
<dbReference type="Proteomes" id="UP000255163">
    <property type="component" value="Unassembled WGS sequence"/>
</dbReference>
<evidence type="ECO:0000313" key="2">
    <source>
        <dbReference type="Proteomes" id="UP000255163"/>
    </source>
</evidence>